<evidence type="ECO:0008006" key="2">
    <source>
        <dbReference type="Google" id="ProtNLM"/>
    </source>
</evidence>
<dbReference type="EMBL" id="AP035768">
    <property type="protein sequence ID" value="BFO16538.1"/>
    <property type="molecule type" value="Genomic_DNA"/>
</dbReference>
<reference evidence="1" key="2">
    <citation type="submission" date="2024-07" db="EMBL/GenBank/DDBJ databases">
        <title>Streptomyces haneummycinica sp. nov., a new antibiotic-producing actinobacterium isolated from marine sediment.</title>
        <authorList>
            <person name="Uemura M."/>
            <person name="Hamada M."/>
            <person name="Hirano S."/>
            <person name="Kobayashi K."/>
            <person name="Ohshiro T."/>
            <person name="Kobayashi T."/>
            <person name="Terahara T."/>
        </authorList>
    </citation>
    <scope>NUCLEOTIDE SEQUENCE</scope>
    <source>
        <strain evidence="1">KM77-8</strain>
    </source>
</reference>
<proteinExistence type="predicted"/>
<reference evidence="1" key="1">
    <citation type="submission" date="2024-06" db="EMBL/GenBank/DDBJ databases">
        <authorList>
            <consortium name="consrtm"/>
            <person name="Uemura M."/>
            <person name="Terahara T."/>
        </authorList>
    </citation>
    <scope>NUCLEOTIDE SEQUENCE</scope>
    <source>
        <strain evidence="1">KM77-8</strain>
    </source>
</reference>
<dbReference type="AlphaFoldDB" id="A0AAT9HGK4"/>
<name>A0AAT9HGK4_9ACTN</name>
<sequence>MLSPVGWAVAVDDGGRVTGVVSQQTIGEAIRAAHAAGRAEDEKVAG</sequence>
<gene>
    <name evidence="1" type="ORF">SHKM778_29260</name>
</gene>
<organism evidence="1">
    <name type="scientific">Streptomyces haneummycinicus</name>
    <dbReference type="NCBI Taxonomy" id="3074435"/>
    <lineage>
        <taxon>Bacteria</taxon>
        <taxon>Bacillati</taxon>
        <taxon>Actinomycetota</taxon>
        <taxon>Actinomycetes</taxon>
        <taxon>Kitasatosporales</taxon>
        <taxon>Streptomycetaceae</taxon>
        <taxon>Streptomyces</taxon>
    </lineage>
</organism>
<accession>A0AAT9HGK4</accession>
<protein>
    <recommendedName>
        <fullName evidence="2">CBS domain-containing protein</fullName>
    </recommendedName>
</protein>
<evidence type="ECO:0000313" key="1">
    <source>
        <dbReference type="EMBL" id="BFO16538.1"/>
    </source>
</evidence>